<keyword evidence="4" id="KW-1185">Reference proteome</keyword>
<dbReference type="Pfam" id="PF03932">
    <property type="entry name" value="CutC"/>
    <property type="match status" value="1"/>
</dbReference>
<dbReference type="Proteomes" id="UP001596087">
    <property type="component" value="Unassembled WGS sequence"/>
</dbReference>
<dbReference type="PANTHER" id="PTHR12598">
    <property type="entry name" value="COPPER HOMEOSTASIS PROTEIN CUTC"/>
    <property type="match status" value="1"/>
</dbReference>
<evidence type="ECO:0000313" key="4">
    <source>
        <dbReference type="Proteomes" id="UP001596087"/>
    </source>
</evidence>
<organism evidence="3 4">
    <name type="scientific">Nocardioides taihuensis</name>
    <dbReference type="NCBI Taxonomy" id="1835606"/>
    <lineage>
        <taxon>Bacteria</taxon>
        <taxon>Bacillati</taxon>
        <taxon>Actinomycetota</taxon>
        <taxon>Actinomycetes</taxon>
        <taxon>Propionibacteriales</taxon>
        <taxon>Nocardioidaceae</taxon>
        <taxon>Nocardioides</taxon>
    </lineage>
</organism>
<dbReference type="EMBL" id="JBHSKD010000004">
    <property type="protein sequence ID" value="MFC5175827.1"/>
    <property type="molecule type" value="Genomic_DNA"/>
</dbReference>
<dbReference type="RefSeq" id="WP_378587213.1">
    <property type="nucleotide sequence ID" value="NZ_JBHSKD010000004.1"/>
</dbReference>
<sequence length="240" mass="25088">MGPSTALLEVTVLGPRDVAGAEEGGADRLHLVTAAGLSPEPSVVSAVCRETELPVVVTLRLNDSWTTTGGELTRLVGLGEDFLGCGAHGLSFGFLDADLQVDTLVCAHLAAALPGVPWTFPPAVDDVLEARHAWRDLLTLPGLVAVRSSGSPRGLGVGYDDLLATATADPRIAALLMPGGGLLAEHVPWFLRAGVSQFHVDTQVRPGGTHRSYVDAGHVRSWRLMLDHEAEQAAGWAGTA</sequence>
<name>A0ABW0BFJ5_9ACTN</name>
<reference evidence="4" key="1">
    <citation type="journal article" date="2019" name="Int. J. Syst. Evol. Microbiol.">
        <title>The Global Catalogue of Microorganisms (GCM) 10K type strain sequencing project: providing services to taxonomists for standard genome sequencing and annotation.</title>
        <authorList>
            <consortium name="The Broad Institute Genomics Platform"/>
            <consortium name="The Broad Institute Genome Sequencing Center for Infectious Disease"/>
            <person name="Wu L."/>
            <person name="Ma J."/>
        </authorList>
    </citation>
    <scope>NUCLEOTIDE SEQUENCE [LARGE SCALE GENOMIC DNA]</scope>
    <source>
        <strain evidence="4">DFY41</strain>
    </source>
</reference>
<dbReference type="SUPFAM" id="SSF110395">
    <property type="entry name" value="CutC-like"/>
    <property type="match status" value="1"/>
</dbReference>
<gene>
    <name evidence="3" type="ORF">ACFPGP_04025</name>
</gene>
<dbReference type="InterPro" id="IPR005627">
    <property type="entry name" value="CutC-like"/>
</dbReference>
<accession>A0ABW0BFJ5</accession>
<protein>
    <recommendedName>
        <fullName evidence="2">Copper homeostasis protein cutC homolog</fullName>
    </recommendedName>
</protein>
<evidence type="ECO:0000256" key="2">
    <source>
        <dbReference type="ARBA" id="ARBA00019014"/>
    </source>
</evidence>
<evidence type="ECO:0000313" key="3">
    <source>
        <dbReference type="EMBL" id="MFC5175827.1"/>
    </source>
</evidence>
<dbReference type="PANTHER" id="PTHR12598:SF0">
    <property type="entry name" value="COPPER HOMEOSTASIS PROTEIN CUTC HOMOLOG"/>
    <property type="match status" value="1"/>
</dbReference>
<comment type="caution">
    <text evidence="3">The sequence shown here is derived from an EMBL/GenBank/DDBJ whole genome shotgun (WGS) entry which is preliminary data.</text>
</comment>
<dbReference type="InterPro" id="IPR036822">
    <property type="entry name" value="CutC-like_dom_sf"/>
</dbReference>
<proteinExistence type="inferred from homology"/>
<dbReference type="Gene3D" id="3.20.20.380">
    <property type="entry name" value="Copper homeostasis (CutC) domain"/>
    <property type="match status" value="1"/>
</dbReference>
<comment type="similarity">
    <text evidence="1">Belongs to the CutC family.</text>
</comment>
<evidence type="ECO:0000256" key="1">
    <source>
        <dbReference type="ARBA" id="ARBA00007768"/>
    </source>
</evidence>